<dbReference type="AlphaFoldDB" id="A0A5P2FXW0"/>
<dbReference type="SUPFAM" id="SSF52833">
    <property type="entry name" value="Thioredoxin-like"/>
    <property type="match status" value="1"/>
</dbReference>
<gene>
    <name evidence="1" type="ORF">E0W69_003540</name>
</gene>
<accession>A0A5P2FXW0</accession>
<keyword evidence="2" id="KW-1185">Reference proteome</keyword>
<dbReference type="InterPro" id="IPR036249">
    <property type="entry name" value="Thioredoxin-like_sf"/>
</dbReference>
<name>A0A5P2FXW0_9BACT</name>
<sequence length="453" mass="52027">MRLRYLLTATLLLIISTSFGQIEFKKISYTQALHLAKVEKKLILLQIESDNCLQCNEVAAQGLQSKTIQLLTDEKFICLKTNKIPDELYNGNSPFSFSDSFFGTLFLNEEGSILNIMKLTTSQSSTYEDAIANTINVNKHQGVSIKYLDSIYRQNNNFVNLLNLVRIINNFALEVKQPLIDSLVELAPQDSAKSISFLSLIAECAPDVYSQSYIYIRNDYPVFNEMWYNIPLKTRIQINDRAIAKSLSKAIKEKNIDYAKKVAFFSKSINTNTNEGEKNANKNLLDYFYSVKDTIQYKNAAIAFYNKYFMSINVDSIKRLDNKKKENLDMIAKRNTTKGAPMELRSYTFLPEAEYYGKQLNRGAWNLYMFSSNKSELQLALKWAQNAVAFYQDPDIFDTYARLLYKIGKKETAMKWEAKAVESAGLANRNKTKSEYSDVLKRMALNEENINTY</sequence>
<protein>
    <recommendedName>
        <fullName evidence="3">DUF255 domain-containing protein</fullName>
    </recommendedName>
</protein>
<evidence type="ECO:0000313" key="2">
    <source>
        <dbReference type="Proteomes" id="UP000292424"/>
    </source>
</evidence>
<reference evidence="1 2" key="1">
    <citation type="submission" date="2019-09" db="EMBL/GenBank/DDBJ databases">
        <title>Complete genome sequence of Arachidicoccus sp. B3-10 isolated from apple orchard soil.</title>
        <authorList>
            <person name="Kim H.S."/>
            <person name="Han K.-I."/>
            <person name="Suh M.K."/>
            <person name="Lee K.C."/>
            <person name="Eom M.K."/>
            <person name="Kim J.-S."/>
            <person name="Kang S.W."/>
            <person name="Sin Y."/>
            <person name="Lee J.-S."/>
        </authorList>
    </citation>
    <scope>NUCLEOTIDE SEQUENCE [LARGE SCALE GENOMIC DNA]</scope>
    <source>
        <strain evidence="1 2">B3-10</strain>
    </source>
</reference>
<evidence type="ECO:0008006" key="3">
    <source>
        <dbReference type="Google" id="ProtNLM"/>
    </source>
</evidence>
<dbReference type="EMBL" id="CP044016">
    <property type="protein sequence ID" value="QES87777.1"/>
    <property type="molecule type" value="Genomic_DNA"/>
</dbReference>
<dbReference type="Proteomes" id="UP000292424">
    <property type="component" value="Chromosome"/>
</dbReference>
<dbReference type="RefSeq" id="WP_131328664.1">
    <property type="nucleotide sequence ID" value="NZ_CP044016.1"/>
</dbReference>
<dbReference type="Gene3D" id="3.40.30.10">
    <property type="entry name" value="Glutaredoxin"/>
    <property type="match status" value="1"/>
</dbReference>
<dbReference type="OrthoDB" id="645813at2"/>
<proteinExistence type="predicted"/>
<evidence type="ECO:0000313" key="1">
    <source>
        <dbReference type="EMBL" id="QES87777.1"/>
    </source>
</evidence>
<dbReference type="KEGG" id="arac:E0W69_003540"/>
<organism evidence="1 2">
    <name type="scientific">Rhizosphaericola mali</name>
    <dbReference type="NCBI Taxonomy" id="2545455"/>
    <lineage>
        <taxon>Bacteria</taxon>
        <taxon>Pseudomonadati</taxon>
        <taxon>Bacteroidota</taxon>
        <taxon>Chitinophagia</taxon>
        <taxon>Chitinophagales</taxon>
        <taxon>Chitinophagaceae</taxon>
        <taxon>Rhizosphaericola</taxon>
    </lineage>
</organism>